<evidence type="ECO:0000256" key="1">
    <source>
        <dbReference type="SAM" id="MobiDB-lite"/>
    </source>
</evidence>
<feature type="region of interest" description="Disordered" evidence="1">
    <location>
        <begin position="1"/>
        <end position="44"/>
    </location>
</feature>
<comment type="caution">
    <text evidence="2">The sequence shown here is derived from an EMBL/GenBank/DDBJ whole genome shotgun (WGS) entry which is preliminary data.</text>
</comment>
<proteinExistence type="predicted"/>
<dbReference type="EMBL" id="AXCJ01000001">
    <property type="protein sequence ID" value="ETO91800.1"/>
    <property type="molecule type" value="Genomic_DNA"/>
</dbReference>
<feature type="compositionally biased region" description="Basic and acidic residues" evidence="1">
    <location>
        <begin position="35"/>
        <end position="44"/>
    </location>
</feature>
<evidence type="ECO:0000313" key="2">
    <source>
        <dbReference type="EMBL" id="ETO91800.1"/>
    </source>
</evidence>
<name>W2V131_9RICK</name>
<organism evidence="2 3">
    <name type="scientific">Candidatus Xenolissoclinum pacificiensis L6</name>
    <dbReference type="NCBI Taxonomy" id="1401685"/>
    <lineage>
        <taxon>Bacteria</taxon>
        <taxon>Pseudomonadati</taxon>
        <taxon>Pseudomonadota</taxon>
        <taxon>Alphaproteobacteria</taxon>
        <taxon>Rickettsiales</taxon>
        <taxon>Anaplasmataceae</taxon>
        <taxon>Candidatus Xenolissoclinum</taxon>
    </lineage>
</organism>
<dbReference type="Proteomes" id="UP000018951">
    <property type="component" value="Unassembled WGS sequence"/>
</dbReference>
<dbReference type="STRING" id="1401685.P857_977"/>
<sequence>MKSIIIKDKSRDHNKIKKAEKSLKDNLRRRKLSRKKDIVNARTT</sequence>
<evidence type="ECO:0000313" key="3">
    <source>
        <dbReference type="Proteomes" id="UP000018951"/>
    </source>
</evidence>
<feature type="compositionally biased region" description="Basic and acidic residues" evidence="1">
    <location>
        <begin position="1"/>
        <end position="26"/>
    </location>
</feature>
<gene>
    <name evidence="2" type="ORF">P857_977</name>
</gene>
<dbReference type="AlphaFoldDB" id="W2V131"/>
<accession>W2V131</accession>
<protein>
    <submittedName>
        <fullName evidence="2">Uncharacterized protein</fullName>
    </submittedName>
</protein>
<reference evidence="2 3" key="1">
    <citation type="journal article" date="2013" name="PLoS ONE">
        <title>Bacterial endosymbiosis in a chordate host: long-term co-evolution and conservation of secondary metabolism.</title>
        <authorList>
            <person name="Kwan J.C."/>
            <person name="Schmidt E.W."/>
        </authorList>
    </citation>
    <scope>NUCLEOTIDE SEQUENCE [LARGE SCALE GENOMIC DNA]</scope>
    <source>
        <strain evidence="3">L6</strain>
    </source>
</reference>
<keyword evidence="3" id="KW-1185">Reference proteome</keyword>